<feature type="non-terminal residue" evidence="1">
    <location>
        <position position="1"/>
    </location>
</feature>
<dbReference type="AlphaFoldDB" id="A0A9N9IH69"/>
<evidence type="ECO:0000313" key="2">
    <source>
        <dbReference type="Proteomes" id="UP000789508"/>
    </source>
</evidence>
<comment type="caution">
    <text evidence="1">The sequence shown here is derived from an EMBL/GenBank/DDBJ whole genome shotgun (WGS) entry which is preliminary data.</text>
</comment>
<dbReference type="EMBL" id="CAJVPS010032622">
    <property type="protein sequence ID" value="CAG8735531.1"/>
    <property type="molecule type" value="Genomic_DNA"/>
</dbReference>
<keyword evidence="2" id="KW-1185">Reference proteome</keyword>
<proteinExistence type="predicted"/>
<sequence>SHIGESLDNYRFNIDKDDLDEAAELYSFFKGNKQKFGEINTDKRCKIQPFEKFESSIED</sequence>
<evidence type="ECO:0000313" key="1">
    <source>
        <dbReference type="EMBL" id="CAG8735531.1"/>
    </source>
</evidence>
<protein>
    <submittedName>
        <fullName evidence="1">3941_t:CDS:1</fullName>
    </submittedName>
</protein>
<dbReference type="Proteomes" id="UP000789508">
    <property type="component" value="Unassembled WGS sequence"/>
</dbReference>
<name>A0A9N9IH69_9GLOM</name>
<gene>
    <name evidence="1" type="ORF">ALEPTO_LOCUS12778</name>
</gene>
<accession>A0A9N9IH69</accession>
<reference evidence="1" key="1">
    <citation type="submission" date="2021-06" db="EMBL/GenBank/DDBJ databases">
        <authorList>
            <person name="Kallberg Y."/>
            <person name="Tangrot J."/>
            <person name="Rosling A."/>
        </authorList>
    </citation>
    <scope>NUCLEOTIDE SEQUENCE</scope>
    <source>
        <strain evidence="1">FL130A</strain>
    </source>
</reference>
<organism evidence="1 2">
    <name type="scientific">Ambispora leptoticha</name>
    <dbReference type="NCBI Taxonomy" id="144679"/>
    <lineage>
        <taxon>Eukaryota</taxon>
        <taxon>Fungi</taxon>
        <taxon>Fungi incertae sedis</taxon>
        <taxon>Mucoromycota</taxon>
        <taxon>Glomeromycotina</taxon>
        <taxon>Glomeromycetes</taxon>
        <taxon>Archaeosporales</taxon>
        <taxon>Ambisporaceae</taxon>
        <taxon>Ambispora</taxon>
    </lineage>
</organism>